<feature type="transmembrane region" description="Helical" evidence="10">
    <location>
        <begin position="158"/>
        <end position="181"/>
    </location>
</feature>
<organism evidence="11 12">
    <name type="scientific">Segnochrobactrum spirostomi</name>
    <dbReference type="NCBI Taxonomy" id="2608987"/>
    <lineage>
        <taxon>Bacteria</taxon>
        <taxon>Pseudomonadati</taxon>
        <taxon>Pseudomonadota</taxon>
        <taxon>Alphaproteobacteria</taxon>
        <taxon>Hyphomicrobiales</taxon>
        <taxon>Segnochrobactraceae</taxon>
        <taxon>Segnochrobactrum</taxon>
    </lineage>
</organism>
<evidence type="ECO:0000256" key="8">
    <source>
        <dbReference type="ARBA" id="ARBA00023209"/>
    </source>
</evidence>
<comment type="subcellular location">
    <subcellularLocation>
        <location evidence="10">Cell membrane</location>
        <topology evidence="10">Multi-pass membrane protein</topology>
    </subcellularLocation>
</comment>
<evidence type="ECO:0000256" key="3">
    <source>
        <dbReference type="ARBA" id="ARBA00022679"/>
    </source>
</evidence>
<comment type="pathway">
    <text evidence="10">Lipid metabolism; phospholipid metabolism.</text>
</comment>
<evidence type="ECO:0000256" key="2">
    <source>
        <dbReference type="ARBA" id="ARBA00022516"/>
    </source>
</evidence>
<evidence type="ECO:0000256" key="10">
    <source>
        <dbReference type="HAMAP-Rule" id="MF_01043"/>
    </source>
</evidence>
<gene>
    <name evidence="10 11" type="primary">plsY</name>
    <name evidence="11" type="ORF">F0357_00845</name>
</gene>
<dbReference type="PANTHER" id="PTHR30309:SF0">
    <property type="entry name" value="GLYCEROL-3-PHOSPHATE ACYLTRANSFERASE-RELATED"/>
    <property type="match status" value="1"/>
</dbReference>
<dbReference type="GO" id="GO:0005886">
    <property type="term" value="C:plasma membrane"/>
    <property type="evidence" value="ECO:0007669"/>
    <property type="project" value="UniProtKB-SubCell"/>
</dbReference>
<evidence type="ECO:0000313" key="12">
    <source>
        <dbReference type="Proteomes" id="UP000332515"/>
    </source>
</evidence>
<evidence type="ECO:0000256" key="9">
    <source>
        <dbReference type="ARBA" id="ARBA00023264"/>
    </source>
</evidence>
<dbReference type="AlphaFoldDB" id="A0A6A7Y094"/>
<dbReference type="PANTHER" id="PTHR30309">
    <property type="entry name" value="INNER MEMBRANE PROTEIN YGIH"/>
    <property type="match status" value="1"/>
</dbReference>
<name>A0A6A7Y094_9HYPH</name>
<keyword evidence="5 10" id="KW-1133">Transmembrane helix</keyword>
<dbReference type="GO" id="GO:0043772">
    <property type="term" value="F:acyl-phosphate glycerol-3-phosphate acyltransferase activity"/>
    <property type="evidence" value="ECO:0007669"/>
    <property type="project" value="UniProtKB-UniRule"/>
</dbReference>
<dbReference type="Pfam" id="PF02660">
    <property type="entry name" value="G3P_acyltransf"/>
    <property type="match status" value="1"/>
</dbReference>
<reference evidence="11 12" key="1">
    <citation type="submission" date="2019-09" db="EMBL/GenBank/DDBJ databases">
        <title>Segnochrobactrum spirostomi gen. nov., sp. nov., isolated from the ciliate Spirostomum cf. yagiui and description of a novel family, Segnochrobactraceae fam. nov. within the order Rhizobiales of the class Alphaproteobacteria.</title>
        <authorList>
            <person name="Akter S."/>
            <person name="Shazib S.U.A."/>
            <person name="Shin M.K."/>
        </authorList>
    </citation>
    <scope>NUCLEOTIDE SEQUENCE [LARGE SCALE GENOMIC DNA]</scope>
    <source>
        <strain evidence="11 12">Sp-1</strain>
    </source>
</reference>
<keyword evidence="4 10" id="KW-0812">Transmembrane</keyword>
<dbReference type="NCBIfam" id="TIGR00023">
    <property type="entry name" value="glycerol-3-phosphate 1-O-acyltransferase PlsY"/>
    <property type="match status" value="1"/>
</dbReference>
<dbReference type="GO" id="GO:0008654">
    <property type="term" value="P:phospholipid biosynthetic process"/>
    <property type="evidence" value="ECO:0007669"/>
    <property type="project" value="UniProtKB-UniRule"/>
</dbReference>
<dbReference type="EMBL" id="VWNA01000001">
    <property type="protein sequence ID" value="MQT11242.1"/>
    <property type="molecule type" value="Genomic_DNA"/>
</dbReference>
<feature type="transmembrane region" description="Helical" evidence="10">
    <location>
        <begin position="114"/>
        <end position="138"/>
    </location>
</feature>
<feature type="transmembrane region" description="Helical" evidence="10">
    <location>
        <begin position="86"/>
        <end position="107"/>
    </location>
</feature>
<keyword evidence="12" id="KW-1185">Reference proteome</keyword>
<keyword evidence="6 10" id="KW-0443">Lipid metabolism</keyword>
<protein>
    <recommendedName>
        <fullName evidence="10">Glycerol-3-phosphate acyltransferase</fullName>
    </recommendedName>
    <alternativeName>
        <fullName evidence="10">Acyl-PO4 G3P acyltransferase</fullName>
    </alternativeName>
    <alternativeName>
        <fullName evidence="10">Acyl-phosphate--glycerol-3-phosphate acyltransferase</fullName>
    </alternativeName>
    <alternativeName>
        <fullName evidence="10">G3P acyltransferase</fullName>
        <shortName evidence="10">GPAT</shortName>
        <ecNumber evidence="10">2.3.1.275</ecNumber>
    </alternativeName>
    <alternativeName>
        <fullName evidence="10">Lysophosphatidic acid synthase</fullName>
        <shortName evidence="10">LPA synthase</shortName>
    </alternativeName>
</protein>
<keyword evidence="11" id="KW-0012">Acyltransferase</keyword>
<dbReference type="UniPathway" id="UPA00085"/>
<keyword evidence="8 10" id="KW-0594">Phospholipid biosynthesis</keyword>
<evidence type="ECO:0000256" key="1">
    <source>
        <dbReference type="ARBA" id="ARBA00022475"/>
    </source>
</evidence>
<dbReference type="SMART" id="SM01207">
    <property type="entry name" value="G3P_acyltransf"/>
    <property type="match status" value="1"/>
</dbReference>
<keyword evidence="2 10" id="KW-0444">Lipid biosynthesis</keyword>
<evidence type="ECO:0000256" key="4">
    <source>
        <dbReference type="ARBA" id="ARBA00022692"/>
    </source>
</evidence>
<dbReference type="InterPro" id="IPR003811">
    <property type="entry name" value="G3P_acylTferase_PlsY"/>
</dbReference>
<keyword evidence="3 10" id="KW-0808">Transferase</keyword>
<comment type="subunit">
    <text evidence="10">Probably interacts with PlsX.</text>
</comment>
<dbReference type="Proteomes" id="UP000332515">
    <property type="component" value="Unassembled WGS sequence"/>
</dbReference>
<evidence type="ECO:0000256" key="5">
    <source>
        <dbReference type="ARBA" id="ARBA00022989"/>
    </source>
</evidence>
<sequence>MFDWSIGWPAFAVALVGGYILGSIPFGLIITRLAGVGDIRAIGSGNIGATNVLRTGRKSLAAGTLAGDMLKGTVAVILARELGGEAAAIVAGIGAFLGHLFPVWLGFKGGKGVATFLGITLGLAWPAAISFAAIWLIVFWLTRYSSLSALIASAATPLVFWAMGLPDNAVVFAMLAAILWWKHSANISRLLNGTESKFSSKKKEAAGT</sequence>
<comment type="caution">
    <text evidence="11">The sequence shown here is derived from an EMBL/GenBank/DDBJ whole genome shotgun (WGS) entry which is preliminary data.</text>
</comment>
<dbReference type="HAMAP" id="MF_01043">
    <property type="entry name" value="PlsY"/>
    <property type="match status" value="1"/>
</dbReference>
<comment type="function">
    <text evidence="10">Catalyzes the transfer of an acyl group from acyl-phosphate (acyl-PO(4)) to glycerol-3-phosphate (G3P) to form lysophosphatidic acid (LPA). This enzyme utilizes acyl-phosphate as fatty acyl donor, but not acyl-CoA or acyl-ACP.</text>
</comment>
<keyword evidence="7 10" id="KW-0472">Membrane</keyword>
<proteinExistence type="inferred from homology"/>
<comment type="catalytic activity">
    <reaction evidence="10">
        <text>an acyl phosphate + sn-glycerol 3-phosphate = a 1-acyl-sn-glycero-3-phosphate + phosphate</text>
        <dbReference type="Rhea" id="RHEA:34075"/>
        <dbReference type="ChEBI" id="CHEBI:43474"/>
        <dbReference type="ChEBI" id="CHEBI:57597"/>
        <dbReference type="ChEBI" id="CHEBI:57970"/>
        <dbReference type="ChEBI" id="CHEBI:59918"/>
        <dbReference type="EC" id="2.3.1.275"/>
    </reaction>
</comment>
<accession>A0A6A7Y094</accession>
<evidence type="ECO:0000256" key="7">
    <source>
        <dbReference type="ARBA" id="ARBA00023136"/>
    </source>
</evidence>
<keyword evidence="1 10" id="KW-1003">Cell membrane</keyword>
<keyword evidence="9 10" id="KW-1208">Phospholipid metabolism</keyword>
<evidence type="ECO:0000313" key="11">
    <source>
        <dbReference type="EMBL" id="MQT11242.1"/>
    </source>
</evidence>
<feature type="transmembrane region" description="Helical" evidence="10">
    <location>
        <begin position="6"/>
        <end position="30"/>
    </location>
</feature>
<comment type="similarity">
    <text evidence="10">Belongs to the PlsY family.</text>
</comment>
<dbReference type="EC" id="2.3.1.275" evidence="10"/>
<dbReference type="RefSeq" id="WP_153477686.1">
    <property type="nucleotide sequence ID" value="NZ_VWNA01000001.1"/>
</dbReference>
<evidence type="ECO:0000256" key="6">
    <source>
        <dbReference type="ARBA" id="ARBA00023098"/>
    </source>
</evidence>